<proteinExistence type="predicted"/>
<evidence type="ECO:0000313" key="2">
    <source>
        <dbReference type="Proteomes" id="UP000054007"/>
    </source>
</evidence>
<dbReference type="EMBL" id="KN881063">
    <property type="protein sequence ID" value="KIY61091.1"/>
    <property type="molecule type" value="Genomic_DNA"/>
</dbReference>
<reference evidence="1 2" key="1">
    <citation type="journal article" date="2015" name="Fungal Genet. Biol.">
        <title>Evolution of novel wood decay mechanisms in Agaricales revealed by the genome sequences of Fistulina hepatica and Cylindrobasidium torrendii.</title>
        <authorList>
            <person name="Floudas D."/>
            <person name="Held B.W."/>
            <person name="Riley R."/>
            <person name="Nagy L.G."/>
            <person name="Koehler G."/>
            <person name="Ransdell A.S."/>
            <person name="Younus H."/>
            <person name="Chow J."/>
            <person name="Chiniquy J."/>
            <person name="Lipzen A."/>
            <person name="Tritt A."/>
            <person name="Sun H."/>
            <person name="Haridas S."/>
            <person name="LaButti K."/>
            <person name="Ohm R.A."/>
            <person name="Kues U."/>
            <person name="Blanchette R.A."/>
            <person name="Grigoriev I.V."/>
            <person name="Minto R.E."/>
            <person name="Hibbett D.S."/>
        </authorList>
    </citation>
    <scope>NUCLEOTIDE SEQUENCE [LARGE SCALE GENOMIC DNA]</scope>
    <source>
        <strain evidence="1 2">FP15055 ss-10</strain>
    </source>
</reference>
<sequence length="250" mass="28527">MLCAIDLIKAVEGALLSSATAQIAQHMRVPAVLRPSNVIPLYPVHPLFPLHARSALTLADGRQRQIAATMSVHSSHLFTTIPPQSPFFFARPSKYCRRKCHFQCEPPHVRSLNAKNMPQHQKNRSRGVYTEPRKTAGHMTYPSTWIRKRAPTPQAEAKQVEICGISMLLDRQNTQAVQARRHIERTGHSQVYDHPWVSGKVLQTRSRLDVAQRGDAVGLKNFSGKRIECRHDVRRKRKRKFRRQRLGDGK</sequence>
<dbReference type="Proteomes" id="UP000054007">
    <property type="component" value="Unassembled WGS sequence"/>
</dbReference>
<keyword evidence="2" id="KW-1185">Reference proteome</keyword>
<organism evidence="1 2">
    <name type="scientific">Cylindrobasidium torrendii FP15055 ss-10</name>
    <dbReference type="NCBI Taxonomy" id="1314674"/>
    <lineage>
        <taxon>Eukaryota</taxon>
        <taxon>Fungi</taxon>
        <taxon>Dikarya</taxon>
        <taxon>Basidiomycota</taxon>
        <taxon>Agaricomycotina</taxon>
        <taxon>Agaricomycetes</taxon>
        <taxon>Agaricomycetidae</taxon>
        <taxon>Agaricales</taxon>
        <taxon>Marasmiineae</taxon>
        <taxon>Physalacriaceae</taxon>
        <taxon>Cylindrobasidium</taxon>
    </lineage>
</organism>
<protein>
    <submittedName>
        <fullName evidence="1">Uncharacterized protein</fullName>
    </submittedName>
</protein>
<evidence type="ECO:0000313" key="1">
    <source>
        <dbReference type="EMBL" id="KIY61091.1"/>
    </source>
</evidence>
<dbReference type="AlphaFoldDB" id="A0A0D7AUX8"/>
<gene>
    <name evidence="1" type="ORF">CYLTODRAFT_427685</name>
</gene>
<accession>A0A0D7AUX8</accession>
<name>A0A0D7AUX8_9AGAR</name>